<dbReference type="InterPro" id="IPR052906">
    <property type="entry name" value="Type_IV_Methyl-Rstrct_Enzyme"/>
</dbReference>
<gene>
    <name evidence="4" type="ORF">C8D78_3738</name>
</gene>
<organism evidence="4 5">
    <name type="scientific">Arthrobacter oryzae</name>
    <dbReference type="NCBI Taxonomy" id="409290"/>
    <lineage>
        <taxon>Bacteria</taxon>
        <taxon>Bacillati</taxon>
        <taxon>Actinomycetota</taxon>
        <taxon>Actinomycetes</taxon>
        <taxon>Micrococcales</taxon>
        <taxon>Micrococcaceae</taxon>
        <taxon>Arthrobacter</taxon>
    </lineage>
</organism>
<evidence type="ECO:0000259" key="3">
    <source>
        <dbReference type="Pfam" id="PF14338"/>
    </source>
</evidence>
<dbReference type="SUPFAM" id="SSF52980">
    <property type="entry name" value="Restriction endonuclease-like"/>
    <property type="match status" value="1"/>
</dbReference>
<proteinExistence type="predicted"/>
<dbReference type="InterPro" id="IPR011856">
    <property type="entry name" value="tRNA_endonuc-like_dom_sf"/>
</dbReference>
<dbReference type="GO" id="GO:0009307">
    <property type="term" value="P:DNA restriction-modification system"/>
    <property type="evidence" value="ECO:0007669"/>
    <property type="project" value="InterPro"/>
</dbReference>
<evidence type="ECO:0000313" key="4">
    <source>
        <dbReference type="EMBL" id="RKR12636.1"/>
    </source>
</evidence>
<dbReference type="PANTHER" id="PTHR30015">
    <property type="entry name" value="MRR RESTRICTION SYSTEM PROTEIN"/>
    <property type="match status" value="1"/>
</dbReference>
<dbReference type="InterPro" id="IPR025745">
    <property type="entry name" value="Mrr-like_N_dom"/>
</dbReference>
<feature type="domain" description="Restriction endonuclease type IV Mrr" evidence="2">
    <location>
        <begin position="164"/>
        <end position="284"/>
    </location>
</feature>
<evidence type="ECO:0000259" key="2">
    <source>
        <dbReference type="Pfam" id="PF04471"/>
    </source>
</evidence>
<protein>
    <submittedName>
        <fullName evidence="4">Restriction system protein</fullName>
    </submittedName>
</protein>
<dbReference type="PANTHER" id="PTHR30015:SF7">
    <property type="entry name" value="TYPE IV METHYL-DIRECTED RESTRICTION ENZYME ECOKMRR"/>
    <property type="match status" value="1"/>
</dbReference>
<evidence type="ECO:0000256" key="1">
    <source>
        <dbReference type="SAM" id="MobiDB-lite"/>
    </source>
</evidence>
<feature type="domain" description="Restriction system protein Mrr-like N-terminal" evidence="3">
    <location>
        <begin position="6"/>
        <end position="89"/>
    </location>
</feature>
<dbReference type="Proteomes" id="UP000276055">
    <property type="component" value="Unassembled WGS sequence"/>
</dbReference>
<dbReference type="AlphaFoldDB" id="A0A495E766"/>
<name>A0A495E766_9MICC</name>
<dbReference type="Gene3D" id="3.40.1350.10">
    <property type="match status" value="1"/>
</dbReference>
<feature type="region of interest" description="Disordered" evidence="1">
    <location>
        <begin position="111"/>
        <end position="132"/>
    </location>
</feature>
<dbReference type="InterPro" id="IPR011335">
    <property type="entry name" value="Restrct_endonuc-II-like"/>
</dbReference>
<sequence length="310" mass="34829">MPLPQWHEFILPILDVLQDGKVRTIKEIRDGVLNRVSMTDDELAELIPSGQERWYNRMNWALSHSFNAGILLRPARATYQTTDEGKRLVELAQPVTPKTLERYPKYQQFLGRTSQKTEASGPTISTAATEEAISSETPTDILDRASQQLNQSLANDIYQQLLILEPATFERLIRQFIVQLGYGVNKMDGLAAKLHSADKGIDGIVWQDALGLDRVYLQAKRYSEDNKVSGPEVRGFSGALDQHRATKGIFITTSSFTPDALQVPREVVSKTLLLIDGLRLAELMVQYGVGVQVERNIAVKKVDQDFFENI</sequence>
<comment type="caution">
    <text evidence="4">The sequence shown here is derived from an EMBL/GenBank/DDBJ whole genome shotgun (WGS) entry which is preliminary data.</text>
</comment>
<dbReference type="Pfam" id="PF14338">
    <property type="entry name" value="Mrr_N"/>
    <property type="match status" value="1"/>
</dbReference>
<reference evidence="4 5" key="1">
    <citation type="submission" date="2018-10" db="EMBL/GenBank/DDBJ databases">
        <title>Genomic Encyclopedia of Type Strains, Phase IV (KMG-IV): sequencing the most valuable type-strain genomes for metagenomic binning, comparative biology and taxonomic classification.</title>
        <authorList>
            <person name="Goeker M."/>
        </authorList>
    </citation>
    <scope>NUCLEOTIDE SEQUENCE [LARGE SCALE GENOMIC DNA]</scope>
    <source>
        <strain evidence="4 5">DSM 25586</strain>
    </source>
</reference>
<dbReference type="EMBL" id="RBIR01000012">
    <property type="protein sequence ID" value="RKR12636.1"/>
    <property type="molecule type" value="Genomic_DNA"/>
</dbReference>
<dbReference type="Pfam" id="PF04471">
    <property type="entry name" value="Mrr_cat"/>
    <property type="match status" value="1"/>
</dbReference>
<evidence type="ECO:0000313" key="5">
    <source>
        <dbReference type="Proteomes" id="UP000276055"/>
    </source>
</evidence>
<dbReference type="GO" id="GO:0003677">
    <property type="term" value="F:DNA binding"/>
    <property type="evidence" value="ECO:0007669"/>
    <property type="project" value="InterPro"/>
</dbReference>
<dbReference type="GO" id="GO:0015666">
    <property type="term" value="F:restriction endodeoxyribonuclease activity"/>
    <property type="evidence" value="ECO:0007669"/>
    <property type="project" value="TreeGrafter"/>
</dbReference>
<dbReference type="InterPro" id="IPR007560">
    <property type="entry name" value="Restrct_endonuc_IV_Mrr"/>
</dbReference>
<accession>A0A495E766</accession>